<dbReference type="InterPro" id="IPR001584">
    <property type="entry name" value="Integrase_cat-core"/>
</dbReference>
<dbReference type="InterPro" id="IPR012337">
    <property type="entry name" value="RNaseH-like_sf"/>
</dbReference>
<dbReference type="InterPro" id="IPR040676">
    <property type="entry name" value="DUF5641"/>
</dbReference>
<name>A0A9J6BBI9_POLVA</name>
<evidence type="ECO:0000313" key="4">
    <source>
        <dbReference type="Proteomes" id="UP001107558"/>
    </source>
</evidence>
<accession>A0A9J6BBI9</accession>
<keyword evidence="4" id="KW-1185">Reference proteome</keyword>
<dbReference type="OrthoDB" id="7761986at2759"/>
<feature type="domain" description="Reverse transcriptase" evidence="1">
    <location>
        <begin position="1"/>
        <end position="116"/>
    </location>
</feature>
<dbReference type="GO" id="GO:0071897">
    <property type="term" value="P:DNA biosynthetic process"/>
    <property type="evidence" value="ECO:0007669"/>
    <property type="project" value="UniProtKB-ARBA"/>
</dbReference>
<evidence type="ECO:0000313" key="3">
    <source>
        <dbReference type="EMBL" id="KAG5667047.1"/>
    </source>
</evidence>
<evidence type="ECO:0008006" key="5">
    <source>
        <dbReference type="Google" id="ProtNLM"/>
    </source>
</evidence>
<dbReference type="EMBL" id="JADBJN010000004">
    <property type="protein sequence ID" value="KAG5667047.1"/>
    <property type="molecule type" value="Genomic_DNA"/>
</dbReference>
<dbReference type="PANTHER" id="PTHR47331:SF4">
    <property type="entry name" value="PEPTIDASE S1 DOMAIN-CONTAINING PROTEIN"/>
    <property type="match status" value="1"/>
</dbReference>
<dbReference type="SUPFAM" id="SSF56672">
    <property type="entry name" value="DNA/RNA polymerases"/>
    <property type="match status" value="1"/>
</dbReference>
<dbReference type="InterPro" id="IPR036397">
    <property type="entry name" value="RNaseH_sf"/>
</dbReference>
<dbReference type="PANTHER" id="PTHR47331">
    <property type="entry name" value="PHD-TYPE DOMAIN-CONTAINING PROTEIN"/>
    <property type="match status" value="1"/>
</dbReference>
<evidence type="ECO:0000259" key="1">
    <source>
        <dbReference type="PROSITE" id="PS50878"/>
    </source>
</evidence>
<comment type="caution">
    <text evidence="3">The sequence shown here is derived from an EMBL/GenBank/DDBJ whole genome shotgun (WGS) entry which is preliminary data.</text>
</comment>
<proteinExistence type="predicted"/>
<dbReference type="Gene3D" id="3.30.420.10">
    <property type="entry name" value="Ribonuclease H-like superfamily/Ribonuclease H"/>
    <property type="match status" value="1"/>
</dbReference>
<reference evidence="3" key="1">
    <citation type="submission" date="2021-03" db="EMBL/GenBank/DDBJ databases">
        <title>Chromosome level genome of the anhydrobiotic midge Polypedilum vanderplanki.</title>
        <authorList>
            <person name="Yoshida Y."/>
            <person name="Kikawada T."/>
            <person name="Gusev O."/>
        </authorList>
    </citation>
    <scope>NUCLEOTIDE SEQUENCE</scope>
    <source>
        <strain evidence="3">NIAS01</strain>
        <tissue evidence="3">Whole body or cell culture</tissue>
    </source>
</reference>
<dbReference type="Proteomes" id="UP001107558">
    <property type="component" value="Chromosome 4"/>
</dbReference>
<dbReference type="Pfam" id="PF18701">
    <property type="entry name" value="DUF5641"/>
    <property type="match status" value="1"/>
</dbReference>
<gene>
    <name evidence="3" type="ORF">PVAND_015048</name>
</gene>
<dbReference type="Pfam" id="PF05380">
    <property type="entry name" value="Peptidase_A17"/>
    <property type="match status" value="1"/>
</dbReference>
<dbReference type="AlphaFoldDB" id="A0A9J6BBI9"/>
<evidence type="ECO:0000259" key="2">
    <source>
        <dbReference type="PROSITE" id="PS50994"/>
    </source>
</evidence>
<dbReference type="GO" id="GO:0015074">
    <property type="term" value="P:DNA integration"/>
    <property type="evidence" value="ECO:0007669"/>
    <property type="project" value="InterPro"/>
</dbReference>
<dbReference type="PROSITE" id="PS50994">
    <property type="entry name" value="INTEGRASE"/>
    <property type="match status" value="1"/>
</dbReference>
<feature type="domain" description="Integrase catalytic" evidence="2">
    <location>
        <begin position="629"/>
        <end position="821"/>
    </location>
</feature>
<sequence length="965" mass="111792">MNVLIFGAVCAPTISQYVKNQIAEEHKNINLNAAESLIKDPYVDDYIISFNDLQYGQNLIRDVRAILQKGGMNLVKLKGNNDSILAEVRKNLTEKDKKNEKLFSTEKVEKILGYFLDFEDDSITLNFPDEKFDTTLMNGEKNPTKKEILKFLMSHFDPLGLFTFLTSKIKLIYRWTCKEKLEWKDVIGNQLMTYWQQCLKWLKECKNIKIPRCYALNITEAKKTQLIIFGDAGKEMLCTVGYIRLVDKNNMQIKTSLIAAKSYAVPIKQKRSIPELELDVAAKAVQLNRIITSSHSIKFDEHIYATDNACVFHWITNGPQKPSQYVKNRFNKISTETKISEWIWIPTEWQPADFGTKFDSLPQMKYENNWFVPPIFSLPEENWVQLKPPCDIVQKSLNVYLEKEVQPKINDCQAGYLNFKRYSSWDKYIQVTQLALKWKYLASKKVRRLREEIKKTSDVTPKEALKIQINEYLSNIHKTDFLYEEAEHAIFRAIQRQCFEKEICTLKNGDKLPKSSKLMKICPYLDKDDGLLRSKTRIPISLGFNKDKISPIILPKNHLATVRLILKYHENNKHVHEKTVIANLLQRFYIPNIRWTVKKIIRENCMRCKRSLAKPDQPQMGDLPSYRLAMHQPPFSFICIDVCGPFEVKRNRGHEKRWILVSTCLTTRAVHMEILHSMNTESCLKALQNTICLRGAPCRIISDCGSNFIGCNNLLKEAQDKWNLELLQKGVITKKIIWEFNPAKASHMSGSVERMIGLIKQVLKNLHNTLSTKMLFPDDETLRNIICEVIGMLNNRPLSMEYMEGDEHTLLTPNHFLMLRGNFQSTSSDDHVNSCQLKNWLEVKKLINSLWDHFHKAYINEIKYKDKWLDFTTPLKVGDIVVVADPTISSLWRLATIVKAEQGSNNQVRKLTLRLGKRSVIKNNKGIKNAYKEEKFTEITRPATQVAPLNLSSKAIANNLENIEI</sequence>
<dbReference type="InterPro" id="IPR008042">
    <property type="entry name" value="Retrotrans_Pao"/>
</dbReference>
<dbReference type="InterPro" id="IPR000477">
    <property type="entry name" value="RT_dom"/>
</dbReference>
<dbReference type="GO" id="GO:0042575">
    <property type="term" value="C:DNA polymerase complex"/>
    <property type="evidence" value="ECO:0007669"/>
    <property type="project" value="UniProtKB-ARBA"/>
</dbReference>
<dbReference type="GO" id="GO:0003676">
    <property type="term" value="F:nucleic acid binding"/>
    <property type="evidence" value="ECO:0007669"/>
    <property type="project" value="InterPro"/>
</dbReference>
<organism evidence="3 4">
    <name type="scientific">Polypedilum vanderplanki</name>
    <name type="common">Sleeping chironomid midge</name>
    <dbReference type="NCBI Taxonomy" id="319348"/>
    <lineage>
        <taxon>Eukaryota</taxon>
        <taxon>Metazoa</taxon>
        <taxon>Ecdysozoa</taxon>
        <taxon>Arthropoda</taxon>
        <taxon>Hexapoda</taxon>
        <taxon>Insecta</taxon>
        <taxon>Pterygota</taxon>
        <taxon>Neoptera</taxon>
        <taxon>Endopterygota</taxon>
        <taxon>Diptera</taxon>
        <taxon>Nematocera</taxon>
        <taxon>Chironomoidea</taxon>
        <taxon>Chironomidae</taxon>
        <taxon>Chironominae</taxon>
        <taxon>Polypedilum</taxon>
        <taxon>Polypedilum</taxon>
    </lineage>
</organism>
<protein>
    <recommendedName>
        <fullName evidence="5">Integrase catalytic domain-containing protein</fullName>
    </recommendedName>
</protein>
<dbReference type="InterPro" id="IPR043502">
    <property type="entry name" value="DNA/RNA_pol_sf"/>
</dbReference>
<dbReference type="SUPFAM" id="SSF53098">
    <property type="entry name" value="Ribonuclease H-like"/>
    <property type="match status" value="1"/>
</dbReference>
<dbReference type="PROSITE" id="PS50878">
    <property type="entry name" value="RT_POL"/>
    <property type="match status" value="1"/>
</dbReference>